<dbReference type="Proteomes" id="UP000191408">
    <property type="component" value="Unassembled WGS sequence"/>
</dbReference>
<proteinExistence type="predicted"/>
<evidence type="ECO:0000313" key="3">
    <source>
        <dbReference type="Proteomes" id="UP000191408"/>
    </source>
</evidence>
<dbReference type="PANTHER" id="PTHR36167">
    <property type="entry name" value="C2H2 FINGER DOMAIN TRANSCRIPTION FACTOR (EUROFUNG)-RELATED"/>
    <property type="match status" value="1"/>
</dbReference>
<evidence type="ECO:0000313" key="2">
    <source>
        <dbReference type="EMBL" id="OQD62988.1"/>
    </source>
</evidence>
<dbReference type="EMBL" id="MDYM01000010">
    <property type="protein sequence ID" value="OQD62988.1"/>
    <property type="molecule type" value="Genomic_DNA"/>
</dbReference>
<feature type="region of interest" description="Disordered" evidence="1">
    <location>
        <begin position="192"/>
        <end position="211"/>
    </location>
</feature>
<sequence length="211" mass="24074">MRHRFSCYQPATVGWSLDYLAQPRMPEATSYNSLEPSNMIFPSTYQLLKRTTNSYVRIQNVNQSIQSLSSDVPLTCATLRELGESLKDGHHVKLGSAEAYPTAQHVLRQCEEVLEQIQTMIKESDCSGKSRWKKATSKLWSVLNEPNVIFLRGNLERLKSTMLLWLVNQIRNKNFPKMLILNIAVAGVSRDARPSDGYEETFPRATYETTD</sequence>
<protein>
    <recommendedName>
        <fullName evidence="4">Fungal N-terminal domain-containing protein</fullName>
    </recommendedName>
</protein>
<evidence type="ECO:0008006" key="4">
    <source>
        <dbReference type="Google" id="ProtNLM"/>
    </source>
</evidence>
<reference evidence="3" key="1">
    <citation type="journal article" date="2017" name="Nat. Microbiol.">
        <title>Global analysis of biosynthetic gene clusters reveals vast potential of secondary metabolite production in Penicillium species.</title>
        <authorList>
            <person name="Nielsen J.C."/>
            <person name="Grijseels S."/>
            <person name="Prigent S."/>
            <person name="Ji B."/>
            <person name="Dainat J."/>
            <person name="Nielsen K.F."/>
            <person name="Frisvad J.C."/>
            <person name="Workman M."/>
            <person name="Nielsen J."/>
        </authorList>
    </citation>
    <scope>NUCLEOTIDE SEQUENCE [LARGE SCALE GENOMIC DNA]</scope>
    <source>
        <strain evidence="3">IBT 4502</strain>
    </source>
</reference>
<dbReference type="AlphaFoldDB" id="A0A1V6NE30"/>
<dbReference type="PANTHER" id="PTHR36167:SF4">
    <property type="entry name" value="FUNGAL N-TERMINAL DOMAIN-CONTAINING PROTEIN"/>
    <property type="match status" value="1"/>
</dbReference>
<dbReference type="InterPro" id="IPR039327">
    <property type="entry name" value="CON7-like"/>
</dbReference>
<dbReference type="GO" id="GO:0006355">
    <property type="term" value="P:regulation of DNA-templated transcription"/>
    <property type="evidence" value="ECO:0007669"/>
    <property type="project" value="InterPro"/>
</dbReference>
<dbReference type="OrthoDB" id="5431013at2759"/>
<dbReference type="STRING" id="60169.A0A1V6NE30"/>
<accession>A0A1V6NE30</accession>
<evidence type="ECO:0000256" key="1">
    <source>
        <dbReference type="SAM" id="MobiDB-lite"/>
    </source>
</evidence>
<name>A0A1V6NE30_PENPO</name>
<gene>
    <name evidence="2" type="ORF">PENPOL_c010G03014</name>
</gene>
<organism evidence="2 3">
    <name type="scientific">Penicillium polonicum</name>
    <dbReference type="NCBI Taxonomy" id="60169"/>
    <lineage>
        <taxon>Eukaryota</taxon>
        <taxon>Fungi</taxon>
        <taxon>Dikarya</taxon>
        <taxon>Ascomycota</taxon>
        <taxon>Pezizomycotina</taxon>
        <taxon>Eurotiomycetes</taxon>
        <taxon>Eurotiomycetidae</taxon>
        <taxon>Eurotiales</taxon>
        <taxon>Aspergillaceae</taxon>
        <taxon>Penicillium</taxon>
    </lineage>
</organism>
<keyword evidence="3" id="KW-1185">Reference proteome</keyword>
<comment type="caution">
    <text evidence="2">The sequence shown here is derived from an EMBL/GenBank/DDBJ whole genome shotgun (WGS) entry which is preliminary data.</text>
</comment>